<protein>
    <submittedName>
        <fullName evidence="1">Uncharacterized protein</fullName>
    </submittedName>
</protein>
<name>A0A0E9TDH2_ANGAN</name>
<reference evidence="1" key="2">
    <citation type="journal article" date="2015" name="Fish Shellfish Immunol.">
        <title>Early steps in the European eel (Anguilla anguilla)-Vibrio vulnificus interaction in the gills: Role of the RtxA13 toxin.</title>
        <authorList>
            <person name="Callol A."/>
            <person name="Pajuelo D."/>
            <person name="Ebbesson L."/>
            <person name="Teles M."/>
            <person name="MacKenzie S."/>
            <person name="Amaro C."/>
        </authorList>
    </citation>
    <scope>NUCLEOTIDE SEQUENCE</scope>
</reference>
<evidence type="ECO:0000313" key="1">
    <source>
        <dbReference type="EMBL" id="JAH50763.1"/>
    </source>
</evidence>
<dbReference type="AlphaFoldDB" id="A0A0E9TDH2"/>
<sequence>MGFILSAEETRHGLISEHLVPSVCRNTTELLPNSICFSLVKK</sequence>
<accession>A0A0E9TDH2</accession>
<dbReference type="EMBL" id="GBXM01057814">
    <property type="protein sequence ID" value="JAH50763.1"/>
    <property type="molecule type" value="Transcribed_RNA"/>
</dbReference>
<organism evidence="1">
    <name type="scientific">Anguilla anguilla</name>
    <name type="common">European freshwater eel</name>
    <name type="synonym">Muraena anguilla</name>
    <dbReference type="NCBI Taxonomy" id="7936"/>
    <lineage>
        <taxon>Eukaryota</taxon>
        <taxon>Metazoa</taxon>
        <taxon>Chordata</taxon>
        <taxon>Craniata</taxon>
        <taxon>Vertebrata</taxon>
        <taxon>Euteleostomi</taxon>
        <taxon>Actinopterygii</taxon>
        <taxon>Neopterygii</taxon>
        <taxon>Teleostei</taxon>
        <taxon>Anguilliformes</taxon>
        <taxon>Anguillidae</taxon>
        <taxon>Anguilla</taxon>
    </lineage>
</organism>
<proteinExistence type="predicted"/>
<reference evidence="1" key="1">
    <citation type="submission" date="2014-11" db="EMBL/GenBank/DDBJ databases">
        <authorList>
            <person name="Amaro Gonzalez C."/>
        </authorList>
    </citation>
    <scope>NUCLEOTIDE SEQUENCE</scope>
</reference>